<evidence type="ECO:0000256" key="1">
    <source>
        <dbReference type="ARBA" id="ARBA00022676"/>
    </source>
</evidence>
<evidence type="ECO:0000259" key="3">
    <source>
        <dbReference type="Pfam" id="PF00534"/>
    </source>
</evidence>
<keyword evidence="6" id="KW-1185">Reference proteome</keyword>
<dbReference type="GO" id="GO:0016757">
    <property type="term" value="F:glycosyltransferase activity"/>
    <property type="evidence" value="ECO:0007669"/>
    <property type="project" value="UniProtKB-KW"/>
</dbReference>
<dbReference type="Pfam" id="PF00534">
    <property type="entry name" value="Glycos_transf_1"/>
    <property type="match status" value="1"/>
</dbReference>
<dbReference type="InterPro" id="IPR001296">
    <property type="entry name" value="Glyco_trans_1"/>
</dbReference>
<accession>A0ABV9ELF9</accession>
<evidence type="ECO:0000313" key="6">
    <source>
        <dbReference type="Proteomes" id="UP001595891"/>
    </source>
</evidence>
<dbReference type="PANTHER" id="PTHR12526">
    <property type="entry name" value="GLYCOSYLTRANSFERASE"/>
    <property type="match status" value="1"/>
</dbReference>
<keyword evidence="1 5" id="KW-0328">Glycosyltransferase</keyword>
<proteinExistence type="predicted"/>
<feature type="domain" description="Glycosyltransferase subfamily 4-like N-terminal" evidence="4">
    <location>
        <begin position="18"/>
        <end position="161"/>
    </location>
</feature>
<dbReference type="SUPFAM" id="SSF53756">
    <property type="entry name" value="UDP-Glycosyltransferase/glycogen phosphorylase"/>
    <property type="match status" value="1"/>
</dbReference>
<name>A0ABV9ELF9_9ACTN</name>
<feature type="domain" description="Glycosyl transferase family 1" evidence="3">
    <location>
        <begin position="181"/>
        <end position="337"/>
    </location>
</feature>
<comment type="caution">
    <text evidence="5">The sequence shown here is derived from an EMBL/GenBank/DDBJ whole genome shotgun (WGS) entry which is preliminary data.</text>
</comment>
<dbReference type="EMBL" id="JBHSFN010000023">
    <property type="protein sequence ID" value="MFC4590516.1"/>
    <property type="molecule type" value="Genomic_DNA"/>
</dbReference>
<dbReference type="InterPro" id="IPR028098">
    <property type="entry name" value="Glyco_trans_4-like_N"/>
</dbReference>
<protein>
    <submittedName>
        <fullName evidence="5">Glycosyltransferase</fullName>
        <ecNumber evidence="5">2.4.-.-</ecNumber>
    </submittedName>
</protein>
<keyword evidence="2 5" id="KW-0808">Transferase</keyword>
<organism evidence="5 6">
    <name type="scientific">Sphaerisporangium corydalis</name>
    <dbReference type="NCBI Taxonomy" id="1441875"/>
    <lineage>
        <taxon>Bacteria</taxon>
        <taxon>Bacillati</taxon>
        <taxon>Actinomycetota</taxon>
        <taxon>Actinomycetes</taxon>
        <taxon>Streptosporangiales</taxon>
        <taxon>Streptosporangiaceae</taxon>
        <taxon>Sphaerisporangium</taxon>
    </lineage>
</organism>
<evidence type="ECO:0000313" key="5">
    <source>
        <dbReference type="EMBL" id="MFC4590516.1"/>
    </source>
</evidence>
<dbReference type="EC" id="2.4.-.-" evidence="5"/>
<dbReference type="Gene3D" id="3.40.50.2000">
    <property type="entry name" value="Glycogen Phosphorylase B"/>
    <property type="match status" value="2"/>
</dbReference>
<dbReference type="Pfam" id="PF13439">
    <property type="entry name" value="Glyco_transf_4"/>
    <property type="match status" value="1"/>
</dbReference>
<reference evidence="6" key="1">
    <citation type="journal article" date="2019" name="Int. J. Syst. Evol. Microbiol.">
        <title>The Global Catalogue of Microorganisms (GCM) 10K type strain sequencing project: providing services to taxonomists for standard genome sequencing and annotation.</title>
        <authorList>
            <consortium name="The Broad Institute Genomics Platform"/>
            <consortium name="The Broad Institute Genome Sequencing Center for Infectious Disease"/>
            <person name="Wu L."/>
            <person name="Ma J."/>
        </authorList>
    </citation>
    <scope>NUCLEOTIDE SEQUENCE [LARGE SCALE GENOMIC DNA]</scope>
    <source>
        <strain evidence="6">CCUG 49560</strain>
    </source>
</reference>
<dbReference type="Proteomes" id="UP001595891">
    <property type="component" value="Unassembled WGS sequence"/>
</dbReference>
<dbReference type="RefSeq" id="WP_262848499.1">
    <property type="nucleotide sequence ID" value="NZ_JANZYP010000074.1"/>
</dbReference>
<evidence type="ECO:0000259" key="4">
    <source>
        <dbReference type="Pfam" id="PF13439"/>
    </source>
</evidence>
<gene>
    <name evidence="5" type="ORF">ACFO8L_30780</name>
</gene>
<evidence type="ECO:0000256" key="2">
    <source>
        <dbReference type="ARBA" id="ARBA00022679"/>
    </source>
</evidence>
<dbReference type="PANTHER" id="PTHR12526:SF627">
    <property type="entry name" value="D-RHAMNOSYLTRANSFERASE WBPZ"/>
    <property type="match status" value="1"/>
</dbReference>
<sequence length="361" mass="39433">MGRVNTVVFACMDADTLGGIQQVTHTVAQGLALRGHEVHVVGLHRAPDPFKYVERPLYEHHVVQRRHLGDGSRRAARRGVSRLLSSLGPGYAVLTSPGVVSWVADLLPPRLRAIGQYHGSFDHARGTPHFAAVRRDYRHLDQAVFLSPEDAWRFAEEALLPNVTDLPNPLRAWPERTSFLDVPRVLGIGRLAAVKRFDRLITAFARASRTQTQWELHLIGDGPELSRLRTHAASAGVAGRVVFRGRVPAAEIGQEYLNGSILGLSSEHEGFPLVVGEAASYGMPSVAFDVSGGVRSLVLDGTTGVLVPPSDVDAFTGALGGLMADPARRRRLGAAGRVHAESFRADRVLDRWEDLFARTRR</sequence>